<dbReference type="Gene3D" id="3.40.630.10">
    <property type="entry name" value="Zn peptidases"/>
    <property type="match status" value="1"/>
</dbReference>
<evidence type="ECO:0000313" key="2">
    <source>
        <dbReference type="Proteomes" id="UP001237780"/>
    </source>
</evidence>
<evidence type="ECO:0000313" key="1">
    <source>
        <dbReference type="EMBL" id="MDQ0996847.1"/>
    </source>
</evidence>
<dbReference type="Proteomes" id="UP001237780">
    <property type="component" value="Unassembled WGS sequence"/>
</dbReference>
<organism evidence="1 2">
    <name type="scientific">Phyllobacterium ifriqiyense</name>
    <dbReference type="NCBI Taxonomy" id="314238"/>
    <lineage>
        <taxon>Bacteria</taxon>
        <taxon>Pseudomonadati</taxon>
        <taxon>Pseudomonadota</taxon>
        <taxon>Alphaproteobacteria</taxon>
        <taxon>Hyphomicrobiales</taxon>
        <taxon>Phyllobacteriaceae</taxon>
        <taxon>Phyllobacterium</taxon>
    </lineage>
</organism>
<name>A0ABU0S7W9_9HYPH</name>
<keyword evidence="2" id="KW-1185">Reference proteome</keyword>
<comment type="caution">
    <text evidence="1">The sequence shown here is derived from an EMBL/GenBank/DDBJ whole genome shotgun (WGS) entry which is preliminary data.</text>
</comment>
<reference evidence="1 2" key="1">
    <citation type="submission" date="2023-07" db="EMBL/GenBank/DDBJ databases">
        <title>Comparative genomics of wheat-associated soil bacteria to identify genetic determinants of phenazine resistance.</title>
        <authorList>
            <person name="Mouncey N."/>
        </authorList>
    </citation>
    <scope>NUCLEOTIDE SEQUENCE [LARGE SCALE GENOMIC DNA]</scope>
    <source>
        <strain evidence="1 2">W4I11</strain>
    </source>
</reference>
<gene>
    <name evidence="1" type="ORF">QFZ34_002029</name>
</gene>
<proteinExistence type="predicted"/>
<accession>A0ABU0S7W9</accession>
<sequence>MTDTVTDRFLRYVVIDTQSDASSSTQPTTQKQLDLGRILVTELLEIGLTDAPIWTNMVMSMQPSPPMSTRTCRSFVSVRTWIRRPISQGQM</sequence>
<dbReference type="EMBL" id="JAUSZT010000003">
    <property type="protein sequence ID" value="MDQ0996847.1"/>
    <property type="molecule type" value="Genomic_DNA"/>
</dbReference>
<protein>
    <submittedName>
        <fullName evidence="1">Di/tripeptidase</fullName>
    </submittedName>
</protein>